<sequence length="163" mass="18074">MREPIDRPKRRIWLRALFAVSLALNLLVVGLATGAMLRHGGLRDGAEGRRPPPSLGAVMYRALPRDERHALREASVEGGDGARVKVSRGDSVARMVSLLRAPDFDDVAVSQILAEERTRREDWADRAESNLMRVVAGMSAAERQAFADRMEDVAQKRGKKFAK</sequence>
<dbReference type="EMBL" id="VCPC01000002">
    <property type="protein sequence ID" value="TMV12725.1"/>
    <property type="molecule type" value="Genomic_DNA"/>
</dbReference>
<comment type="caution">
    <text evidence="2">The sequence shown here is derived from an EMBL/GenBank/DDBJ whole genome shotgun (WGS) entry which is preliminary data.</text>
</comment>
<dbReference type="Pfam" id="PF13801">
    <property type="entry name" value="Metal_resist"/>
    <property type="match status" value="1"/>
</dbReference>
<evidence type="ECO:0000313" key="3">
    <source>
        <dbReference type="Proteomes" id="UP001191082"/>
    </source>
</evidence>
<gene>
    <name evidence="2" type="ORF">FGK64_07925</name>
</gene>
<proteinExistence type="predicted"/>
<feature type="transmembrane region" description="Helical" evidence="1">
    <location>
        <begin position="12"/>
        <end position="37"/>
    </location>
</feature>
<evidence type="ECO:0000313" key="2">
    <source>
        <dbReference type="EMBL" id="TMV12725.1"/>
    </source>
</evidence>
<keyword evidence="1" id="KW-0812">Transmembrane</keyword>
<reference evidence="2 3" key="1">
    <citation type="submission" date="2019-05" db="EMBL/GenBank/DDBJ databases">
        <title>Marivita sp. nov. isolated from sea sediment.</title>
        <authorList>
            <person name="Kim W."/>
        </authorList>
    </citation>
    <scope>NUCLEOTIDE SEQUENCE [LARGE SCALE GENOMIC DNA]</scope>
    <source>
        <strain evidence="2 3">CAU 1492</strain>
    </source>
</reference>
<evidence type="ECO:0000256" key="1">
    <source>
        <dbReference type="SAM" id="Phobius"/>
    </source>
</evidence>
<keyword evidence="1" id="KW-0472">Membrane</keyword>
<dbReference type="Proteomes" id="UP001191082">
    <property type="component" value="Unassembled WGS sequence"/>
</dbReference>
<dbReference type="InterPro" id="IPR025961">
    <property type="entry name" value="Metal_resist"/>
</dbReference>
<organism evidence="2 3">
    <name type="scientific">Arenibacterium halophilum</name>
    <dbReference type="NCBI Taxonomy" id="2583821"/>
    <lineage>
        <taxon>Bacteria</taxon>
        <taxon>Pseudomonadati</taxon>
        <taxon>Pseudomonadota</taxon>
        <taxon>Alphaproteobacteria</taxon>
        <taxon>Rhodobacterales</taxon>
        <taxon>Paracoccaceae</taxon>
        <taxon>Arenibacterium</taxon>
    </lineage>
</organism>
<protein>
    <submittedName>
        <fullName evidence="2">Periplasmic heavy metal sensor</fullName>
    </submittedName>
</protein>
<keyword evidence="1" id="KW-1133">Transmembrane helix</keyword>
<name>A0ABY2XA61_9RHOB</name>
<keyword evidence="3" id="KW-1185">Reference proteome</keyword>
<accession>A0ABY2XA61</accession>